<keyword evidence="3" id="KW-1185">Reference proteome</keyword>
<comment type="caution">
    <text evidence="2">The sequence shown here is derived from an EMBL/GenBank/DDBJ whole genome shotgun (WGS) entry which is preliminary data.</text>
</comment>
<keyword evidence="1" id="KW-0732">Signal</keyword>
<dbReference type="RefSeq" id="WP_150002574.1">
    <property type="nucleotide sequence ID" value="NZ_BKCM01000011.1"/>
</dbReference>
<evidence type="ECO:0000313" key="3">
    <source>
        <dbReference type="Proteomes" id="UP000325187"/>
    </source>
</evidence>
<evidence type="ECO:0008006" key="4">
    <source>
        <dbReference type="Google" id="ProtNLM"/>
    </source>
</evidence>
<feature type="signal peptide" evidence="1">
    <location>
        <begin position="1"/>
        <end position="21"/>
    </location>
</feature>
<evidence type="ECO:0000256" key="1">
    <source>
        <dbReference type="SAM" id="SignalP"/>
    </source>
</evidence>
<reference evidence="2 3" key="1">
    <citation type="submission" date="2019-09" db="EMBL/GenBank/DDBJ databases">
        <title>NBRP : Genome information of microbial organism related human and environment.</title>
        <authorList>
            <person name="Hattori M."/>
            <person name="Oshima K."/>
            <person name="Inaba H."/>
            <person name="Suda W."/>
            <person name="Sakamoto M."/>
            <person name="Iino T."/>
            <person name="Kitahara M."/>
            <person name="Oshida Y."/>
            <person name="Iida T."/>
            <person name="Kudo T."/>
            <person name="Itoh T."/>
            <person name="Ohkuma M."/>
        </authorList>
    </citation>
    <scope>NUCLEOTIDE SEQUENCE [LARGE SCALE GENOMIC DNA]</scope>
    <source>
        <strain evidence="2 3">Mie-1</strain>
    </source>
</reference>
<name>A0A5A7MZY6_9PROT</name>
<proteinExistence type="predicted"/>
<accession>A0A5A7MZY6</accession>
<evidence type="ECO:0000313" key="2">
    <source>
        <dbReference type="EMBL" id="GER01563.1"/>
    </source>
</evidence>
<protein>
    <recommendedName>
        <fullName evidence="4">DUF3576 domain-containing protein</fullName>
    </recommendedName>
</protein>
<dbReference type="InterPro" id="IPR021959">
    <property type="entry name" value="DUF3576"/>
</dbReference>
<organism evidence="2 3">
    <name type="scientific">Iodidimonas gelatinilytica</name>
    <dbReference type="NCBI Taxonomy" id="1236966"/>
    <lineage>
        <taxon>Bacteria</taxon>
        <taxon>Pseudomonadati</taxon>
        <taxon>Pseudomonadota</taxon>
        <taxon>Alphaproteobacteria</taxon>
        <taxon>Iodidimonadales</taxon>
        <taxon>Iodidimonadaceae</taxon>
        <taxon>Iodidimonas</taxon>
    </lineage>
</organism>
<feature type="chain" id="PRO_5022814869" description="DUF3576 domain-containing protein" evidence="1">
    <location>
        <begin position="22"/>
        <end position="143"/>
    </location>
</feature>
<dbReference type="AlphaFoldDB" id="A0A5A7MZY6"/>
<sequence length="143" mass="15801">MTFTRLVAVIGLVVSALSLSACGSGDKDRVRIEPTESGVNGYLWRASLDTLSFMPMIDVDARAGALISDWYVHPDTPDERMKVSVFILGSQLRADTLKVTVVRQLRNSTGIWTNQPLRAGTELKIEDAILARARQLRIDSLDQ</sequence>
<gene>
    <name evidence="2" type="ORF">JCM17845_21860</name>
</gene>
<dbReference type="Proteomes" id="UP000325187">
    <property type="component" value="Unassembled WGS sequence"/>
</dbReference>
<dbReference type="PROSITE" id="PS51257">
    <property type="entry name" value="PROKAR_LIPOPROTEIN"/>
    <property type="match status" value="1"/>
</dbReference>
<dbReference type="Pfam" id="PF12100">
    <property type="entry name" value="DUF3576"/>
    <property type="match status" value="1"/>
</dbReference>
<dbReference type="EMBL" id="BKCM01000011">
    <property type="protein sequence ID" value="GER01563.1"/>
    <property type="molecule type" value="Genomic_DNA"/>
</dbReference>